<dbReference type="KEGG" id="tped:TPE_2536"/>
<reference evidence="2 3" key="1">
    <citation type="journal article" date="2013" name="PLoS ONE">
        <title>Genome-Wide Relatedness of Treponema pedis, from Gingiva and Necrotic Skin Lesions of Pigs, with the Human Oral Pathogen Treponema denticola.</title>
        <authorList>
            <person name="Svartstrom O."/>
            <person name="Mushtaq M."/>
            <person name="Pringle M."/>
            <person name="Segerman B."/>
        </authorList>
    </citation>
    <scope>NUCLEOTIDE SEQUENCE [LARGE SCALE GENOMIC DNA]</scope>
    <source>
        <strain evidence="2">T A4</strain>
    </source>
</reference>
<keyword evidence="2" id="KW-0808">Transferase</keyword>
<sequence>MEGNMPTTLLEYFKDYLPVFAKNTKGAVEITGENVFQKGNPELKKLIDSVIEKVMLPSSEFRHKENLEKFFDAVNAGKKGIILAEHYSNFDYPMLIYLMSKTGEKGAALAERCVGVAGLKLGEDNKYIASFTEGYDRLFIYPSRYIKAIENPDVREIEIKRSKQINIASMRVLEKLKKEGRVVVVYPAGTRYRPGQPETKRGVKEIDSYIKMSDIMLLVSVNGNCLTISETGNMGDDLVCEDRMILDASAVIDCTEFRESIKADNIGLEGLEKKQAVVDRVMEILEEMHEENEKDRLNPGR</sequence>
<dbReference type="SUPFAM" id="SSF69593">
    <property type="entry name" value="Glycerol-3-phosphate (1)-acyltransferase"/>
    <property type="match status" value="1"/>
</dbReference>
<evidence type="ECO:0000313" key="2">
    <source>
        <dbReference type="EMBL" id="AGT45008.1"/>
    </source>
</evidence>
<dbReference type="STRING" id="1291379.TPE_2536"/>
<dbReference type="Gene3D" id="3.40.1130.10">
    <property type="entry name" value="Glycerol-3-phosphate (1)-acyltransferase"/>
    <property type="match status" value="1"/>
</dbReference>
<keyword evidence="2" id="KW-0012">Acyltransferase</keyword>
<evidence type="ECO:0000259" key="1">
    <source>
        <dbReference type="SMART" id="SM00563"/>
    </source>
</evidence>
<dbReference type="Proteomes" id="UP000015620">
    <property type="component" value="Chromosome"/>
</dbReference>
<dbReference type="AlphaFoldDB" id="S6A200"/>
<organism evidence="2 3">
    <name type="scientific">Treponema pedis str. T A4</name>
    <dbReference type="NCBI Taxonomy" id="1291379"/>
    <lineage>
        <taxon>Bacteria</taxon>
        <taxon>Pseudomonadati</taxon>
        <taxon>Spirochaetota</taxon>
        <taxon>Spirochaetia</taxon>
        <taxon>Spirochaetales</taxon>
        <taxon>Treponemataceae</taxon>
        <taxon>Treponema</taxon>
    </lineage>
</organism>
<name>S6A200_9SPIR</name>
<dbReference type="PATRIC" id="fig|1291379.3.peg.2506"/>
<dbReference type="SMART" id="SM00563">
    <property type="entry name" value="PlsC"/>
    <property type="match status" value="1"/>
</dbReference>
<protein>
    <submittedName>
        <fullName evidence="2">Putative phosphate acyltransferase</fullName>
    </submittedName>
</protein>
<dbReference type="HOGENOM" id="CLU_080737_0_0_12"/>
<dbReference type="EMBL" id="CP004120">
    <property type="protein sequence ID" value="AGT45008.1"/>
    <property type="molecule type" value="Genomic_DNA"/>
</dbReference>
<dbReference type="InterPro" id="IPR002123">
    <property type="entry name" value="Plipid/glycerol_acylTrfase"/>
</dbReference>
<proteinExistence type="predicted"/>
<evidence type="ECO:0000313" key="3">
    <source>
        <dbReference type="Proteomes" id="UP000015620"/>
    </source>
</evidence>
<dbReference type="GO" id="GO:0016746">
    <property type="term" value="F:acyltransferase activity"/>
    <property type="evidence" value="ECO:0007669"/>
    <property type="project" value="UniProtKB-KW"/>
</dbReference>
<dbReference type="Pfam" id="PF01553">
    <property type="entry name" value="Acyltransferase"/>
    <property type="match status" value="1"/>
</dbReference>
<accession>S6A200</accession>
<keyword evidence="3" id="KW-1185">Reference proteome</keyword>
<gene>
    <name evidence="2" type="primary">plsC</name>
    <name evidence="2" type="ORF">TPE_2536</name>
</gene>
<feature type="domain" description="Phospholipid/glycerol acyltransferase" evidence="1">
    <location>
        <begin position="80"/>
        <end position="224"/>
    </location>
</feature>